<sequence length="234" mass="26015">MLSHLGLPSGRDKLKKLFTSSLVKGLSAEEFRGTNIEYVDAVAAISSVIHHDNCCHLLTWRRWMACMALNSKVSKTMSPNGVTLPQYYEERVCQSSSSDGHTMSYKQFDRYNREGSHLARIARSGGLHTLLLILAFGLVAELRKMSGFELDIIAAGLTDPSTLSDANSNEKEMKQLLLWNVLPGLAWLRSFVPLRAFSRDFGVDLASDADWFDVHFRQDVRSKGAEGSMGTQVA</sequence>
<dbReference type="HOGENOM" id="CLU_1184971_0_0_1"/>
<protein>
    <submittedName>
        <fullName evidence="1">Uncharacterized protein</fullName>
    </submittedName>
</protein>
<dbReference type="EMBL" id="JH795867">
    <property type="protein sequence ID" value="EJU00368.1"/>
    <property type="molecule type" value="Genomic_DNA"/>
</dbReference>
<name>M5G9A3_DACPD</name>
<proteinExistence type="predicted"/>
<keyword evidence="2" id="KW-1185">Reference proteome</keyword>
<reference evidence="1 2" key="1">
    <citation type="journal article" date="2012" name="Science">
        <title>The Paleozoic origin of enzymatic lignin decomposition reconstructed from 31 fungal genomes.</title>
        <authorList>
            <person name="Floudas D."/>
            <person name="Binder M."/>
            <person name="Riley R."/>
            <person name="Barry K."/>
            <person name="Blanchette R.A."/>
            <person name="Henrissat B."/>
            <person name="Martinez A.T."/>
            <person name="Otillar R."/>
            <person name="Spatafora J.W."/>
            <person name="Yadav J.S."/>
            <person name="Aerts A."/>
            <person name="Benoit I."/>
            <person name="Boyd A."/>
            <person name="Carlson A."/>
            <person name="Copeland A."/>
            <person name="Coutinho P.M."/>
            <person name="de Vries R.P."/>
            <person name="Ferreira P."/>
            <person name="Findley K."/>
            <person name="Foster B."/>
            <person name="Gaskell J."/>
            <person name="Glotzer D."/>
            <person name="Gorecki P."/>
            <person name="Heitman J."/>
            <person name="Hesse C."/>
            <person name="Hori C."/>
            <person name="Igarashi K."/>
            <person name="Jurgens J.A."/>
            <person name="Kallen N."/>
            <person name="Kersten P."/>
            <person name="Kohler A."/>
            <person name="Kuees U."/>
            <person name="Kumar T.K.A."/>
            <person name="Kuo A."/>
            <person name="LaButti K."/>
            <person name="Larrondo L.F."/>
            <person name="Lindquist E."/>
            <person name="Ling A."/>
            <person name="Lombard V."/>
            <person name="Lucas S."/>
            <person name="Lundell T."/>
            <person name="Martin R."/>
            <person name="McLaughlin D.J."/>
            <person name="Morgenstern I."/>
            <person name="Morin E."/>
            <person name="Murat C."/>
            <person name="Nagy L.G."/>
            <person name="Nolan M."/>
            <person name="Ohm R.A."/>
            <person name="Patyshakuliyeva A."/>
            <person name="Rokas A."/>
            <person name="Ruiz-Duenas F.J."/>
            <person name="Sabat G."/>
            <person name="Salamov A."/>
            <person name="Samejima M."/>
            <person name="Schmutz J."/>
            <person name="Slot J.C."/>
            <person name="St John F."/>
            <person name="Stenlid J."/>
            <person name="Sun H."/>
            <person name="Sun S."/>
            <person name="Syed K."/>
            <person name="Tsang A."/>
            <person name="Wiebenga A."/>
            <person name="Young D."/>
            <person name="Pisabarro A."/>
            <person name="Eastwood D.C."/>
            <person name="Martin F."/>
            <person name="Cullen D."/>
            <person name="Grigoriev I.V."/>
            <person name="Hibbett D.S."/>
        </authorList>
    </citation>
    <scope>NUCLEOTIDE SEQUENCE [LARGE SCALE GENOMIC DNA]</scope>
    <source>
        <strain evidence="1 2">DJM-731 SS1</strain>
    </source>
</reference>
<dbReference type="AlphaFoldDB" id="M5G9A3"/>
<organism evidence="1 2">
    <name type="scientific">Dacryopinax primogenitus (strain DJM 731)</name>
    <name type="common">Brown rot fungus</name>
    <dbReference type="NCBI Taxonomy" id="1858805"/>
    <lineage>
        <taxon>Eukaryota</taxon>
        <taxon>Fungi</taxon>
        <taxon>Dikarya</taxon>
        <taxon>Basidiomycota</taxon>
        <taxon>Agaricomycotina</taxon>
        <taxon>Dacrymycetes</taxon>
        <taxon>Dacrymycetales</taxon>
        <taxon>Dacrymycetaceae</taxon>
        <taxon>Dacryopinax</taxon>
    </lineage>
</organism>
<accession>M5G9A3</accession>
<evidence type="ECO:0000313" key="2">
    <source>
        <dbReference type="Proteomes" id="UP000030653"/>
    </source>
</evidence>
<dbReference type="Proteomes" id="UP000030653">
    <property type="component" value="Unassembled WGS sequence"/>
</dbReference>
<dbReference type="RefSeq" id="XP_040627265.1">
    <property type="nucleotide sequence ID" value="XM_040773183.1"/>
</dbReference>
<dbReference type="GeneID" id="63688245"/>
<evidence type="ECO:0000313" key="1">
    <source>
        <dbReference type="EMBL" id="EJU00368.1"/>
    </source>
</evidence>
<gene>
    <name evidence="1" type="ORF">DACRYDRAFT_23270</name>
</gene>